<evidence type="ECO:0000256" key="1">
    <source>
        <dbReference type="SAM" id="MobiDB-lite"/>
    </source>
</evidence>
<gene>
    <name evidence="3" type="ORF">OB919_11015</name>
</gene>
<dbReference type="InterPro" id="IPR041698">
    <property type="entry name" value="Methyltransf_25"/>
</dbReference>
<dbReference type="Gene3D" id="3.40.50.150">
    <property type="entry name" value="Vaccinia Virus protein VP39"/>
    <property type="match status" value="1"/>
</dbReference>
<reference evidence="3 4" key="1">
    <citation type="submission" date="2022-09" db="EMBL/GenBank/DDBJ databases">
        <title>Enrichment on poylsaccharides allowed isolation of novel metabolic and taxonomic groups of Haloarchaea.</title>
        <authorList>
            <person name="Sorokin D.Y."/>
            <person name="Elcheninov A.G."/>
            <person name="Khizhniak T.V."/>
            <person name="Kolganova T.V."/>
            <person name="Kublanov I.V."/>
        </authorList>
    </citation>
    <scope>NUCLEOTIDE SEQUENCE [LARGE SCALE GENOMIC DNA]</scope>
    <source>
        <strain evidence="3 4">AArc-curdl1</strain>
    </source>
</reference>
<keyword evidence="3" id="KW-0489">Methyltransferase</keyword>
<proteinExistence type="predicted"/>
<dbReference type="SUPFAM" id="SSF53335">
    <property type="entry name" value="S-adenosyl-L-methionine-dependent methyltransferases"/>
    <property type="match status" value="1"/>
</dbReference>
<dbReference type="GO" id="GO:0008168">
    <property type="term" value="F:methyltransferase activity"/>
    <property type="evidence" value="ECO:0007669"/>
    <property type="project" value="UniProtKB-KW"/>
</dbReference>
<keyword evidence="3" id="KW-0808">Transferase</keyword>
<feature type="region of interest" description="Disordered" evidence="1">
    <location>
        <begin position="1"/>
        <end position="36"/>
    </location>
</feature>
<feature type="compositionally biased region" description="Polar residues" evidence="1">
    <location>
        <begin position="1"/>
        <end position="17"/>
    </location>
</feature>
<accession>A0AAP2Z901</accession>
<dbReference type="Proteomes" id="UP001321047">
    <property type="component" value="Unassembled WGS sequence"/>
</dbReference>
<feature type="domain" description="Methyltransferase" evidence="2">
    <location>
        <begin position="73"/>
        <end position="166"/>
    </location>
</feature>
<evidence type="ECO:0000313" key="4">
    <source>
        <dbReference type="Proteomes" id="UP001321047"/>
    </source>
</evidence>
<feature type="compositionally biased region" description="Basic and acidic residues" evidence="1">
    <location>
        <begin position="22"/>
        <end position="36"/>
    </location>
</feature>
<dbReference type="CDD" id="cd02440">
    <property type="entry name" value="AdoMet_MTases"/>
    <property type="match status" value="1"/>
</dbReference>
<protein>
    <submittedName>
        <fullName evidence="3">Class I SAM-dependent methyltransferase</fullName>
    </submittedName>
</protein>
<dbReference type="RefSeq" id="WP_342808845.1">
    <property type="nucleotide sequence ID" value="NZ_JAOPJZ010000007.1"/>
</dbReference>
<evidence type="ECO:0000259" key="2">
    <source>
        <dbReference type="Pfam" id="PF13649"/>
    </source>
</evidence>
<sequence>MPEPESNMSTSQPTNEPNDSDALERSERESEGASDRWRKRVWSAGSYATIAPKYLPMGGRLVARTGVAPGDDVLDIGCGTGTVAITAARRDGNVTGVDITPELIERARESADRAGVGGISWQTGDATDLPFAANTFDVTLSNLGHMYGDPPDTATAELLRVTRPGGRIGFTSWTPTSLYPSMAGEIVVVIPPDNHPDFSEPPFLWGDSGIVRARLGDAVETLEFETDTVRYPALSPAHFLEQMTQHSGMFIEALEAVDDGDRPALRDRLIDTIESSFDGRENAVELEYLCTTATVSHTE</sequence>
<dbReference type="PANTHER" id="PTHR43591:SF24">
    <property type="entry name" value="2-METHOXY-6-POLYPRENYL-1,4-BENZOQUINOL METHYLASE, MITOCHONDRIAL"/>
    <property type="match status" value="1"/>
</dbReference>
<organism evidence="3 4">
    <name type="scientific">Natronosalvus hydrolyticus</name>
    <dbReference type="NCBI Taxonomy" id="2979988"/>
    <lineage>
        <taxon>Archaea</taxon>
        <taxon>Methanobacteriati</taxon>
        <taxon>Methanobacteriota</taxon>
        <taxon>Stenosarchaea group</taxon>
        <taxon>Halobacteria</taxon>
        <taxon>Halobacteriales</taxon>
        <taxon>Natrialbaceae</taxon>
        <taxon>Natronosalvus</taxon>
    </lineage>
</organism>
<dbReference type="EMBL" id="JAOPJZ010000007">
    <property type="protein sequence ID" value="MCU4752513.1"/>
    <property type="molecule type" value="Genomic_DNA"/>
</dbReference>
<dbReference type="Pfam" id="PF13649">
    <property type="entry name" value="Methyltransf_25"/>
    <property type="match status" value="1"/>
</dbReference>
<dbReference type="PANTHER" id="PTHR43591">
    <property type="entry name" value="METHYLTRANSFERASE"/>
    <property type="match status" value="1"/>
</dbReference>
<name>A0AAP2Z901_9EURY</name>
<dbReference type="GO" id="GO:0032259">
    <property type="term" value="P:methylation"/>
    <property type="evidence" value="ECO:0007669"/>
    <property type="project" value="UniProtKB-KW"/>
</dbReference>
<keyword evidence="4" id="KW-1185">Reference proteome</keyword>
<comment type="caution">
    <text evidence="3">The sequence shown here is derived from an EMBL/GenBank/DDBJ whole genome shotgun (WGS) entry which is preliminary data.</text>
</comment>
<dbReference type="AlphaFoldDB" id="A0AAP2Z901"/>
<dbReference type="InterPro" id="IPR029063">
    <property type="entry name" value="SAM-dependent_MTases_sf"/>
</dbReference>
<evidence type="ECO:0000313" key="3">
    <source>
        <dbReference type="EMBL" id="MCU4752513.1"/>
    </source>
</evidence>